<keyword evidence="2" id="KW-0732">Signal</keyword>
<feature type="chain" id="PRO_5032902917" evidence="2">
    <location>
        <begin position="29"/>
        <end position="254"/>
    </location>
</feature>
<evidence type="ECO:0000313" key="4">
    <source>
        <dbReference type="Proteomes" id="UP000593918"/>
    </source>
</evidence>
<keyword evidence="1" id="KW-1133">Transmembrane helix</keyword>
<protein>
    <submittedName>
        <fullName evidence="3">Uncharacterized protein</fullName>
    </submittedName>
</protein>
<keyword evidence="1" id="KW-0812">Transmembrane</keyword>
<accession>A0A7L9UIL9</accession>
<feature type="transmembrane region" description="Helical" evidence="1">
    <location>
        <begin position="229"/>
        <end position="248"/>
    </location>
</feature>
<evidence type="ECO:0000313" key="3">
    <source>
        <dbReference type="EMBL" id="QOL54550.1"/>
    </source>
</evidence>
<sequence length="254" mass="28666">MMTMLKRIVCLMVSCVFISMVCIPAAHADNTSGSIDLNVQPSPDSNSVQASPRMKAHDVGAEVHDTRKFHDDTDFKFKYCFMVEDYETHEPVSAIHYSAGSMSLKASEPNAINLNFNEDSNVKGKYCYSFNGKTTDSSWKYWTNDIYDSNGGLYNTWLDTGNWKTKYGEAPNIWCQMNEYYGYLVSCHGDDDKKDNVELDSTGIVSTVYLKPIKPEHQILSSFPITGKYTLPIVISLVLIAGITIIFIHRYGRK</sequence>
<organism evidence="3 4">
    <name type="scientific">Bifidobacterium longum subsp. longum</name>
    <dbReference type="NCBI Taxonomy" id="1679"/>
    <lineage>
        <taxon>Bacteria</taxon>
        <taxon>Bacillati</taxon>
        <taxon>Actinomycetota</taxon>
        <taxon>Actinomycetes</taxon>
        <taxon>Bifidobacteriales</taxon>
        <taxon>Bifidobacteriaceae</taxon>
        <taxon>Bifidobacterium</taxon>
    </lineage>
</organism>
<dbReference type="Proteomes" id="UP000593918">
    <property type="component" value="Chromosome"/>
</dbReference>
<dbReference type="EMBL" id="CP062943">
    <property type="protein sequence ID" value="QOL54550.1"/>
    <property type="molecule type" value="Genomic_DNA"/>
</dbReference>
<dbReference type="RefSeq" id="WP_200407940.1">
    <property type="nucleotide sequence ID" value="NZ_CP062943.1"/>
</dbReference>
<gene>
    <name evidence="3" type="ORF">BL5915_06775</name>
</gene>
<dbReference type="AlphaFoldDB" id="A0A7L9UIL9"/>
<feature type="signal peptide" evidence="2">
    <location>
        <begin position="1"/>
        <end position="28"/>
    </location>
</feature>
<name>A0A7L9UIL9_BIFLL</name>
<proteinExistence type="predicted"/>
<keyword evidence="1" id="KW-0472">Membrane</keyword>
<reference evidence="3 4" key="1">
    <citation type="submission" date="2020-10" db="EMBL/GenBank/DDBJ databases">
        <title>Genome sequencing of Bifidobacterium longum subsp. longum KCTC 5915.</title>
        <authorList>
            <person name="Kim J."/>
        </authorList>
    </citation>
    <scope>NUCLEOTIDE SEQUENCE [LARGE SCALE GENOMIC DNA]</scope>
    <source>
        <strain evidence="3 4">KCTC 5915</strain>
    </source>
</reference>
<evidence type="ECO:0000256" key="2">
    <source>
        <dbReference type="SAM" id="SignalP"/>
    </source>
</evidence>
<evidence type="ECO:0000256" key="1">
    <source>
        <dbReference type="SAM" id="Phobius"/>
    </source>
</evidence>